<accession>A0A483CPV1</accession>
<keyword evidence="2" id="KW-0812">Transmembrane</keyword>
<dbReference type="SUPFAM" id="SSF49452">
    <property type="entry name" value="Starch-binding domain-like"/>
    <property type="match status" value="1"/>
</dbReference>
<organism evidence="4 5">
    <name type="scientific">Methanofollis fontis</name>
    <dbReference type="NCBI Taxonomy" id="2052832"/>
    <lineage>
        <taxon>Archaea</taxon>
        <taxon>Methanobacteriati</taxon>
        <taxon>Methanobacteriota</taxon>
        <taxon>Stenosarchaea group</taxon>
        <taxon>Methanomicrobia</taxon>
        <taxon>Methanomicrobiales</taxon>
        <taxon>Methanomicrobiaceae</taxon>
        <taxon>Methanofollis</taxon>
    </lineage>
</organism>
<feature type="region of interest" description="Disordered" evidence="1">
    <location>
        <begin position="51"/>
        <end position="70"/>
    </location>
</feature>
<feature type="region of interest" description="Disordered" evidence="1">
    <location>
        <begin position="133"/>
        <end position="152"/>
    </location>
</feature>
<keyword evidence="2" id="KW-0472">Membrane</keyword>
<dbReference type="EMBL" id="PGCL01000002">
    <property type="protein sequence ID" value="TAJ44715.1"/>
    <property type="molecule type" value="Genomic_DNA"/>
</dbReference>
<feature type="transmembrane region" description="Helical" evidence="2">
    <location>
        <begin position="170"/>
        <end position="192"/>
    </location>
</feature>
<comment type="caution">
    <text evidence="4">The sequence shown here is derived from an EMBL/GenBank/DDBJ whole genome shotgun (WGS) entry which is preliminary data.</text>
</comment>
<dbReference type="GO" id="GO:0030246">
    <property type="term" value="F:carbohydrate binding"/>
    <property type="evidence" value="ECO:0007669"/>
    <property type="project" value="InterPro"/>
</dbReference>
<keyword evidence="2" id="KW-1133">Transmembrane helix</keyword>
<gene>
    <name evidence="4" type="ORF">CUJ86_05295</name>
</gene>
<dbReference type="Proteomes" id="UP000292580">
    <property type="component" value="Unassembled WGS sequence"/>
</dbReference>
<evidence type="ECO:0000313" key="5">
    <source>
        <dbReference type="Proteomes" id="UP000292580"/>
    </source>
</evidence>
<dbReference type="Pfam" id="PF08308">
    <property type="entry name" value="PEGA"/>
    <property type="match status" value="1"/>
</dbReference>
<evidence type="ECO:0000256" key="1">
    <source>
        <dbReference type="SAM" id="MobiDB-lite"/>
    </source>
</evidence>
<dbReference type="AlphaFoldDB" id="A0A483CPV1"/>
<protein>
    <recommendedName>
        <fullName evidence="3">PEGA domain-containing protein</fullName>
    </recommendedName>
</protein>
<sequence>MTADLGIESADRAGIIFWQVFKQGAGGNTPVRFATLFVIDIAADLADEPRGLPGFKAPSPDRTLPGRPADRTDIIPGQILKFGAGGNAPMRFTPEGRIDIPAIFTDKAFYFRHRLHLTPCAAVPIFNCVSSERSPRRIGTDPPPLNPHPPIHNHFPCPEPSKRMRRSYGYIPLLLLLVAVSTVSAATIEAFIGEDVPLSGTATGGGDVYLFLTGPNLAQDGVNLDRLTPVSTGSTSSFTVVSTDSENRWHYTWHTAGLGLDPAVYTLYASDTPAARSDLGSSGAVYGTVGISLRSPGLTLDTGGKLVITASVEGATVTINGEEVGTTPLTLDGVRAGEYTVTVAAAGYAPWTGSVIVENGGTAQVSAVLAPLTTPETPTATTAVPTTPQQASPLLPAAVAAVAALGLLLPARKKQ</sequence>
<evidence type="ECO:0000313" key="4">
    <source>
        <dbReference type="EMBL" id="TAJ44715.1"/>
    </source>
</evidence>
<dbReference type="InterPro" id="IPR013229">
    <property type="entry name" value="PEGA"/>
</dbReference>
<dbReference type="Gene3D" id="2.60.40.1120">
    <property type="entry name" value="Carboxypeptidase-like, regulatory domain"/>
    <property type="match status" value="1"/>
</dbReference>
<feature type="domain" description="PEGA" evidence="3">
    <location>
        <begin position="304"/>
        <end position="371"/>
    </location>
</feature>
<proteinExistence type="predicted"/>
<evidence type="ECO:0000259" key="3">
    <source>
        <dbReference type="Pfam" id="PF08308"/>
    </source>
</evidence>
<evidence type="ECO:0000256" key="2">
    <source>
        <dbReference type="SAM" id="Phobius"/>
    </source>
</evidence>
<name>A0A483CPV1_9EURY</name>
<dbReference type="InterPro" id="IPR013784">
    <property type="entry name" value="Carb-bd-like_fold"/>
</dbReference>
<keyword evidence="5" id="KW-1185">Reference proteome</keyword>
<reference evidence="4 5" key="1">
    <citation type="submission" date="2017-11" db="EMBL/GenBank/DDBJ databases">
        <title>Isolation and Characterization of Methanofollis Species from Methane Seep Offshore SW Taiwan.</title>
        <authorList>
            <person name="Teng N.-H."/>
            <person name="Lai M.-C."/>
            <person name="Chen S.-C."/>
        </authorList>
    </citation>
    <scope>NUCLEOTIDE SEQUENCE [LARGE SCALE GENOMIC DNA]</scope>
    <source>
        <strain evidence="4 5">FWC-SCC2</strain>
    </source>
</reference>
<feature type="compositionally biased region" description="Pro residues" evidence="1">
    <location>
        <begin position="141"/>
        <end position="150"/>
    </location>
</feature>